<dbReference type="WBParaSite" id="PS1159_v2.g501.t1">
    <property type="protein sequence ID" value="PS1159_v2.g501.t1"/>
    <property type="gene ID" value="PS1159_v2.g501"/>
</dbReference>
<protein>
    <submittedName>
        <fullName evidence="2">Uncharacterized protein</fullName>
    </submittedName>
</protein>
<evidence type="ECO:0000313" key="2">
    <source>
        <dbReference type="WBParaSite" id="PS1159_v2.g501.t1"/>
    </source>
</evidence>
<sequence length="232" mass="26306">MYYPNTFPTYNGICTQSDTNTICNCYLDKIFDFFDVPNNPYRFLEAYLEAVQDPNQVPGICIAKKHLDKCIGKSVIQNCFNIKDFRKIDFIESNQEARIMITNYLQLDYACGAVYNLLTEKLDCVLNAVDTCFGDYNTCTNAYGLINCGVKKVKSNCGNPAGCFAQKYLSLQKCYYLSDCDFCDSINYIYNPINNICSEDSNYGSHHGGGSNANFNFNNILLVILIAFYLFL</sequence>
<reference evidence="2" key="1">
    <citation type="submission" date="2022-11" db="UniProtKB">
        <authorList>
            <consortium name="WormBaseParasite"/>
        </authorList>
    </citation>
    <scope>IDENTIFICATION</scope>
</reference>
<organism evidence="1 2">
    <name type="scientific">Panagrolaimus sp. PS1159</name>
    <dbReference type="NCBI Taxonomy" id="55785"/>
    <lineage>
        <taxon>Eukaryota</taxon>
        <taxon>Metazoa</taxon>
        <taxon>Ecdysozoa</taxon>
        <taxon>Nematoda</taxon>
        <taxon>Chromadorea</taxon>
        <taxon>Rhabditida</taxon>
        <taxon>Tylenchina</taxon>
        <taxon>Panagrolaimomorpha</taxon>
        <taxon>Panagrolaimoidea</taxon>
        <taxon>Panagrolaimidae</taxon>
        <taxon>Panagrolaimus</taxon>
    </lineage>
</organism>
<proteinExistence type="predicted"/>
<evidence type="ECO:0000313" key="1">
    <source>
        <dbReference type="Proteomes" id="UP000887580"/>
    </source>
</evidence>
<name>A0AC35GG93_9BILA</name>
<accession>A0AC35GG93</accession>
<dbReference type="Proteomes" id="UP000887580">
    <property type="component" value="Unplaced"/>
</dbReference>